<feature type="region of interest" description="Disordered" evidence="1">
    <location>
        <begin position="59"/>
        <end position="81"/>
    </location>
</feature>
<sequence>EKDEYVEWAKPREERNFNEYYQGLDEFETLPVLVSEGKTDDDYEEYRLKRKQQDRDILSRLKRPSYRKLPDQTDEDEPVQRNMVQFGYGLSKSEP</sequence>
<feature type="non-terminal residue" evidence="2">
    <location>
        <position position="1"/>
    </location>
</feature>
<evidence type="ECO:0000313" key="2">
    <source>
        <dbReference type="EMBL" id="KAH3678256.1"/>
    </source>
</evidence>
<proteinExistence type="predicted"/>
<evidence type="ECO:0000256" key="1">
    <source>
        <dbReference type="SAM" id="MobiDB-lite"/>
    </source>
</evidence>
<name>A0A9P8TGR0_9ASCO</name>
<dbReference type="AlphaFoldDB" id="A0A9P8TGR0"/>
<reference evidence="2" key="2">
    <citation type="submission" date="2021-01" db="EMBL/GenBank/DDBJ databases">
        <authorList>
            <person name="Schikora-Tamarit M.A."/>
        </authorList>
    </citation>
    <scope>NUCLEOTIDE SEQUENCE</scope>
    <source>
        <strain evidence="2">NCAIM Y.01608</strain>
    </source>
</reference>
<dbReference type="EMBL" id="JAEUBD010000058">
    <property type="protein sequence ID" value="KAH3678256.1"/>
    <property type="molecule type" value="Genomic_DNA"/>
</dbReference>
<accession>A0A9P8TGR0</accession>
<comment type="caution">
    <text evidence="2">The sequence shown here is derived from an EMBL/GenBank/DDBJ whole genome shotgun (WGS) entry which is preliminary data.</text>
</comment>
<evidence type="ECO:0000313" key="3">
    <source>
        <dbReference type="Proteomes" id="UP000788993"/>
    </source>
</evidence>
<reference evidence="2" key="1">
    <citation type="journal article" date="2021" name="Open Biol.">
        <title>Shared evolutionary footprints suggest mitochondrial oxidative damage underlies multiple complex I losses in fungi.</title>
        <authorList>
            <person name="Schikora-Tamarit M.A."/>
            <person name="Marcet-Houben M."/>
            <person name="Nosek J."/>
            <person name="Gabaldon T."/>
        </authorList>
    </citation>
    <scope>NUCLEOTIDE SEQUENCE</scope>
    <source>
        <strain evidence="2">NCAIM Y.01608</strain>
    </source>
</reference>
<organism evidence="2 3">
    <name type="scientific">Ogataea polymorpha</name>
    <dbReference type="NCBI Taxonomy" id="460523"/>
    <lineage>
        <taxon>Eukaryota</taxon>
        <taxon>Fungi</taxon>
        <taxon>Dikarya</taxon>
        <taxon>Ascomycota</taxon>
        <taxon>Saccharomycotina</taxon>
        <taxon>Pichiomycetes</taxon>
        <taxon>Pichiales</taxon>
        <taxon>Pichiaceae</taxon>
        <taxon>Ogataea</taxon>
    </lineage>
</organism>
<gene>
    <name evidence="2" type="ORF">OGATHE_000301</name>
</gene>
<dbReference type="Proteomes" id="UP000788993">
    <property type="component" value="Unassembled WGS sequence"/>
</dbReference>
<keyword evidence="3" id="KW-1185">Reference proteome</keyword>
<feature type="non-terminal residue" evidence="2">
    <location>
        <position position="95"/>
    </location>
</feature>
<protein>
    <submittedName>
        <fullName evidence="2">Uncharacterized protein</fullName>
    </submittedName>
</protein>